<accession>A0A7W7HAH5</accession>
<keyword evidence="11" id="KW-1185">Reference proteome</keyword>
<dbReference type="Pfam" id="PF00561">
    <property type="entry name" value="Abhydrolase_1"/>
    <property type="match status" value="1"/>
</dbReference>
<dbReference type="InterPro" id="IPR000073">
    <property type="entry name" value="AB_hydrolase_1"/>
</dbReference>
<evidence type="ECO:0000313" key="10">
    <source>
        <dbReference type="Proteomes" id="UP000590511"/>
    </source>
</evidence>
<evidence type="ECO:0000256" key="1">
    <source>
        <dbReference type="ARBA" id="ARBA00010088"/>
    </source>
</evidence>
<evidence type="ECO:0000256" key="3">
    <source>
        <dbReference type="ARBA" id="ARBA00022801"/>
    </source>
</evidence>
<dbReference type="EMBL" id="BOMP01000024">
    <property type="protein sequence ID" value="GIE38580.1"/>
    <property type="molecule type" value="Genomic_DNA"/>
</dbReference>
<dbReference type="Pfam" id="PF08386">
    <property type="entry name" value="Abhydrolase_4"/>
    <property type="match status" value="1"/>
</dbReference>
<evidence type="ECO:0000313" key="8">
    <source>
        <dbReference type="EMBL" id="GIE38580.1"/>
    </source>
</evidence>
<dbReference type="SUPFAM" id="SSF53474">
    <property type="entry name" value="alpha/beta-Hydrolases"/>
    <property type="match status" value="1"/>
</dbReference>
<reference evidence="9 10" key="1">
    <citation type="submission" date="2020-08" db="EMBL/GenBank/DDBJ databases">
        <title>Sequencing the genomes of 1000 actinobacteria strains.</title>
        <authorList>
            <person name="Klenk H.-P."/>
        </authorList>
    </citation>
    <scope>NUCLEOTIDE SEQUENCE [LARGE SCALE GENOMIC DNA]</scope>
    <source>
        <strain evidence="9 10">DSM 43150</strain>
    </source>
</reference>
<dbReference type="RefSeq" id="WP_188119297.1">
    <property type="nucleotide sequence ID" value="NZ_BOMP01000024.1"/>
</dbReference>
<evidence type="ECO:0000313" key="11">
    <source>
        <dbReference type="Proteomes" id="UP000631312"/>
    </source>
</evidence>
<dbReference type="GO" id="GO:0016787">
    <property type="term" value="F:hydrolase activity"/>
    <property type="evidence" value="ECO:0007669"/>
    <property type="project" value="UniProtKB-KW"/>
</dbReference>
<dbReference type="Proteomes" id="UP000590511">
    <property type="component" value="Unassembled WGS sequence"/>
</dbReference>
<keyword evidence="2 5" id="KW-0732">Signal</keyword>
<dbReference type="Gene3D" id="3.40.50.1820">
    <property type="entry name" value="alpha/beta hydrolase"/>
    <property type="match status" value="1"/>
</dbReference>
<dbReference type="InterPro" id="IPR029058">
    <property type="entry name" value="AB_hydrolase_fold"/>
</dbReference>
<dbReference type="InterPro" id="IPR013595">
    <property type="entry name" value="Pept_S33_TAP-like_C"/>
</dbReference>
<reference evidence="8 11" key="2">
    <citation type="submission" date="2021-01" db="EMBL/GenBank/DDBJ databases">
        <title>Whole genome shotgun sequence of Actinoplanes lobatus NBRC 12513.</title>
        <authorList>
            <person name="Komaki H."/>
            <person name="Tamura T."/>
        </authorList>
    </citation>
    <scope>NUCLEOTIDE SEQUENCE [LARGE SCALE GENOMIC DNA]</scope>
    <source>
        <strain evidence="8 11">NBRC 12513</strain>
    </source>
</reference>
<feature type="chain" id="PRO_5030524494" evidence="5">
    <location>
        <begin position="28"/>
        <end position="524"/>
    </location>
</feature>
<evidence type="ECO:0000256" key="4">
    <source>
        <dbReference type="SAM" id="MobiDB-lite"/>
    </source>
</evidence>
<comment type="caution">
    <text evidence="9">The sequence shown here is derived from an EMBL/GenBank/DDBJ whole genome shotgun (WGS) entry which is preliminary data.</text>
</comment>
<keyword evidence="3" id="KW-0378">Hydrolase</keyword>
<organism evidence="9 10">
    <name type="scientific">Actinoplanes lobatus</name>
    <dbReference type="NCBI Taxonomy" id="113568"/>
    <lineage>
        <taxon>Bacteria</taxon>
        <taxon>Bacillati</taxon>
        <taxon>Actinomycetota</taxon>
        <taxon>Actinomycetes</taxon>
        <taxon>Micromonosporales</taxon>
        <taxon>Micromonosporaceae</taxon>
        <taxon>Actinoplanes</taxon>
    </lineage>
</organism>
<dbReference type="Proteomes" id="UP000631312">
    <property type="component" value="Unassembled WGS sequence"/>
</dbReference>
<dbReference type="EMBL" id="JACHNC010000001">
    <property type="protein sequence ID" value="MBB4746512.1"/>
    <property type="molecule type" value="Genomic_DNA"/>
</dbReference>
<sequence>MDRRSRLAVAVLAVLVTVTGCTLPSFAPEGSDQPARAESGTSAPGSAEPGSARWRSCPDVPQDLVGRTAPGMTYQCATVQVPEDWAKPDAGKKYDISMIRIRSSRQKSSERIGSLLLNPGGPGGSGVDLAIYLTFGEKLGGLPTEITDRFDIVGFDPRGVNRSSPVKCITAKDQDASFAADPDPVSQAEFDAVAALTKRIADGCTEKYGDDLTDFATEQAARDVDALRAAVGDEKLTYLGYSYGTLLGATYAQLFPKNVRALVLDGAVDPTETFTQGSEQQAKGFERAFTNFTKWCTTEPSRCPIAPDARGAVTDALAKAETSPVRGPDGRFATTGWVFLGLISSLYTESGWADLANAIDDLQAGDATGIFELADQYAEREPDGTYSNLFDANLTVNCVDNEKAPGAAEIRKLQGEWRTRYPLFGAPMAVGMLPCAYWGGHRDPYPAGKAEGAPPILVVGTTGDPATPYENTADLAKMLGVGQVLTWEGEGHTAYPSTQCIKDAVDGYLLDLKMPPEGLRCPPK</sequence>
<evidence type="ECO:0000313" key="9">
    <source>
        <dbReference type="EMBL" id="MBB4746512.1"/>
    </source>
</evidence>
<feature type="domain" description="AB hydrolase-1" evidence="6">
    <location>
        <begin position="115"/>
        <end position="298"/>
    </location>
</feature>
<dbReference type="AlphaFoldDB" id="A0A7W7HAH5"/>
<proteinExistence type="inferred from homology"/>
<dbReference type="PROSITE" id="PS51257">
    <property type="entry name" value="PROKAR_LIPOPROTEIN"/>
    <property type="match status" value="1"/>
</dbReference>
<dbReference type="InterPro" id="IPR051601">
    <property type="entry name" value="Serine_prot/Carboxylest_S33"/>
</dbReference>
<evidence type="ECO:0000259" key="7">
    <source>
        <dbReference type="Pfam" id="PF08386"/>
    </source>
</evidence>
<protein>
    <submittedName>
        <fullName evidence="9">Pimeloyl-ACP methyl ester carboxylesterase</fullName>
    </submittedName>
    <submittedName>
        <fullName evidence="8">Proteinase</fullName>
    </submittedName>
</protein>
<name>A0A7W7HAH5_9ACTN</name>
<comment type="similarity">
    <text evidence="1">Belongs to the peptidase S33 family.</text>
</comment>
<dbReference type="PANTHER" id="PTHR43248:SF29">
    <property type="entry name" value="TRIPEPTIDYL AMINOPEPTIDASE"/>
    <property type="match status" value="1"/>
</dbReference>
<evidence type="ECO:0000256" key="5">
    <source>
        <dbReference type="SAM" id="SignalP"/>
    </source>
</evidence>
<evidence type="ECO:0000259" key="6">
    <source>
        <dbReference type="Pfam" id="PF00561"/>
    </source>
</evidence>
<dbReference type="PANTHER" id="PTHR43248">
    <property type="entry name" value="2-SUCCINYL-6-HYDROXY-2,4-CYCLOHEXADIENE-1-CARBOXYLATE SYNTHASE"/>
    <property type="match status" value="1"/>
</dbReference>
<evidence type="ECO:0000256" key="2">
    <source>
        <dbReference type="ARBA" id="ARBA00022729"/>
    </source>
</evidence>
<gene>
    <name evidence="8" type="ORF">Alo02nite_14780</name>
    <name evidence="9" type="ORF">BJ964_000673</name>
</gene>
<feature type="domain" description="Peptidase S33 tripeptidyl aminopeptidase-like C-terminal" evidence="7">
    <location>
        <begin position="421"/>
        <end position="521"/>
    </location>
</feature>
<feature type="signal peptide" evidence="5">
    <location>
        <begin position="1"/>
        <end position="27"/>
    </location>
</feature>
<feature type="region of interest" description="Disordered" evidence="4">
    <location>
        <begin position="25"/>
        <end position="59"/>
    </location>
</feature>